<dbReference type="Proteomes" id="UP000217289">
    <property type="component" value="Chromosome"/>
</dbReference>
<evidence type="ECO:0000259" key="4">
    <source>
        <dbReference type="PROSITE" id="PS50234"/>
    </source>
</evidence>
<keyword evidence="1" id="KW-0175">Coiled coil</keyword>
<proteinExistence type="predicted"/>
<name>A0A250IM19_9BACT</name>
<feature type="region of interest" description="Disordered" evidence="2">
    <location>
        <begin position="275"/>
        <end position="296"/>
    </location>
</feature>
<reference evidence="5 6" key="1">
    <citation type="submission" date="2017-06" db="EMBL/GenBank/DDBJ databases">
        <authorList>
            <person name="Kim H.J."/>
            <person name="Triplett B.A."/>
        </authorList>
    </citation>
    <scope>NUCLEOTIDE SEQUENCE [LARGE SCALE GENOMIC DNA]</scope>
    <source>
        <strain evidence="5 6">DSM 14713</strain>
    </source>
</reference>
<gene>
    <name evidence="5" type="ORF">MEBOL_005739</name>
</gene>
<dbReference type="Pfam" id="PF00092">
    <property type="entry name" value="VWA"/>
    <property type="match status" value="1"/>
</dbReference>
<dbReference type="SUPFAM" id="SSF53300">
    <property type="entry name" value="vWA-like"/>
    <property type="match status" value="1"/>
</dbReference>
<dbReference type="Gene3D" id="3.40.50.410">
    <property type="entry name" value="von Willebrand factor, type A domain"/>
    <property type="match status" value="1"/>
</dbReference>
<feature type="coiled-coil region" evidence="1">
    <location>
        <begin position="350"/>
        <end position="377"/>
    </location>
</feature>
<dbReference type="AlphaFoldDB" id="A0A250IM19"/>
<keyword evidence="3" id="KW-0732">Signal</keyword>
<protein>
    <recommendedName>
        <fullName evidence="4">VWFA domain-containing protein</fullName>
    </recommendedName>
</protein>
<dbReference type="InterPro" id="IPR052969">
    <property type="entry name" value="Thr-specific_kinase-like"/>
</dbReference>
<feature type="signal peptide" evidence="3">
    <location>
        <begin position="1"/>
        <end position="18"/>
    </location>
</feature>
<feature type="chain" id="PRO_5011970373" description="VWFA domain-containing protein" evidence="3">
    <location>
        <begin position="19"/>
        <end position="410"/>
    </location>
</feature>
<dbReference type="GO" id="GO:0005737">
    <property type="term" value="C:cytoplasm"/>
    <property type="evidence" value="ECO:0007669"/>
    <property type="project" value="TreeGrafter"/>
</dbReference>
<evidence type="ECO:0000313" key="5">
    <source>
        <dbReference type="EMBL" id="ATB32262.1"/>
    </source>
</evidence>
<dbReference type="PROSITE" id="PS50234">
    <property type="entry name" value="VWFA"/>
    <property type="match status" value="1"/>
</dbReference>
<keyword evidence="6" id="KW-1185">Reference proteome</keyword>
<dbReference type="OrthoDB" id="5827268at2"/>
<organism evidence="5 6">
    <name type="scientific">Melittangium boletus DSM 14713</name>
    <dbReference type="NCBI Taxonomy" id="1294270"/>
    <lineage>
        <taxon>Bacteria</taxon>
        <taxon>Pseudomonadati</taxon>
        <taxon>Myxococcota</taxon>
        <taxon>Myxococcia</taxon>
        <taxon>Myxococcales</taxon>
        <taxon>Cystobacterineae</taxon>
        <taxon>Archangiaceae</taxon>
        <taxon>Melittangium</taxon>
    </lineage>
</organism>
<dbReference type="SMART" id="SM00327">
    <property type="entry name" value="VWA"/>
    <property type="match status" value="1"/>
</dbReference>
<dbReference type="PANTHER" id="PTHR47763:SF1">
    <property type="entry name" value="DUF659 DOMAIN-CONTAINING PROTEIN"/>
    <property type="match status" value="1"/>
</dbReference>
<dbReference type="RefSeq" id="WP_095980472.1">
    <property type="nucleotide sequence ID" value="NZ_CP022163.1"/>
</dbReference>
<dbReference type="EMBL" id="CP022163">
    <property type="protein sequence ID" value="ATB32262.1"/>
    <property type="molecule type" value="Genomic_DNA"/>
</dbReference>
<dbReference type="PANTHER" id="PTHR47763">
    <property type="entry name" value="ALPHA-PROTEIN KINASE VWKA"/>
    <property type="match status" value="1"/>
</dbReference>
<evidence type="ECO:0000256" key="1">
    <source>
        <dbReference type="SAM" id="Coils"/>
    </source>
</evidence>
<accession>A0A250IM19</accession>
<sequence>MKSSLQLPVILGSAAVLAVSALLLGQPAPGTPTPPPVEPTPVRTSPRTPGKPDVVPIAQADAKQPIIQIALLLDTSGSMDGLLDQARSQLWNIVNRFSHAKRDGVGPQLQIALYAYGNADPGANSSEIRQVLPFTTDLDLLSEHLFALRTSGGDEHCGEVIRDASAQLAWSKDPDTMRLIFIAGNEPFTQGPVDFDDAVKSARERGITVNTIHCGDYEEGVAGKWKDAAALADGSYMNIDQNQRVVEIAAPQDAEIAQLGAELNKTYVAYGTAGRRSQLRQEAQDSNSRGVSISSMVSRSVAKSSGNYSNESWDLVDAVKKNQVDVASVRAEDLPEPMRGLDAAGRKAWLEAREQERTRLQQRIQTLNAERQRFLVQAREQQAAPGVDTLEGAIGQVVEREAKKRHLVLE</sequence>
<feature type="compositionally biased region" description="Pro residues" evidence="2">
    <location>
        <begin position="29"/>
        <end position="39"/>
    </location>
</feature>
<dbReference type="InterPro" id="IPR036465">
    <property type="entry name" value="vWFA_dom_sf"/>
</dbReference>
<dbReference type="CDD" id="cd00198">
    <property type="entry name" value="vWFA"/>
    <property type="match status" value="1"/>
</dbReference>
<feature type="compositionally biased region" description="Low complexity" evidence="2">
    <location>
        <begin position="286"/>
        <end position="296"/>
    </location>
</feature>
<evidence type="ECO:0000313" key="6">
    <source>
        <dbReference type="Proteomes" id="UP000217289"/>
    </source>
</evidence>
<dbReference type="InterPro" id="IPR002035">
    <property type="entry name" value="VWF_A"/>
</dbReference>
<evidence type="ECO:0000256" key="3">
    <source>
        <dbReference type="SAM" id="SignalP"/>
    </source>
</evidence>
<feature type="region of interest" description="Disordered" evidence="2">
    <location>
        <begin position="27"/>
        <end position="50"/>
    </location>
</feature>
<feature type="domain" description="VWFA" evidence="4">
    <location>
        <begin position="68"/>
        <end position="263"/>
    </location>
</feature>
<dbReference type="KEGG" id="mbd:MEBOL_005739"/>
<dbReference type="GO" id="GO:0004674">
    <property type="term" value="F:protein serine/threonine kinase activity"/>
    <property type="evidence" value="ECO:0007669"/>
    <property type="project" value="TreeGrafter"/>
</dbReference>
<evidence type="ECO:0000256" key="2">
    <source>
        <dbReference type="SAM" id="MobiDB-lite"/>
    </source>
</evidence>